<name>A0ABW3C5Y6_SPHXN</name>
<accession>A0ABW3C5Y6</accession>
<gene>
    <name evidence="6" type="ORF">ACFQ00_13160</name>
</gene>
<proteinExistence type="predicted"/>
<dbReference type="PANTHER" id="PTHR24421">
    <property type="entry name" value="NITRATE/NITRITE SENSOR PROTEIN NARX-RELATED"/>
    <property type="match status" value="1"/>
</dbReference>
<dbReference type="InterPro" id="IPR005467">
    <property type="entry name" value="His_kinase_dom"/>
</dbReference>
<keyword evidence="3" id="KW-0902">Two-component regulatory system</keyword>
<dbReference type="Proteomes" id="UP001597124">
    <property type="component" value="Unassembled WGS sequence"/>
</dbReference>
<feature type="transmembrane region" description="Helical" evidence="4">
    <location>
        <begin position="417"/>
        <end position="437"/>
    </location>
</feature>
<keyword evidence="2 6" id="KW-0418">Kinase</keyword>
<evidence type="ECO:0000256" key="4">
    <source>
        <dbReference type="SAM" id="Phobius"/>
    </source>
</evidence>
<evidence type="ECO:0000256" key="1">
    <source>
        <dbReference type="ARBA" id="ARBA00022679"/>
    </source>
</evidence>
<dbReference type="Gene3D" id="3.30.565.10">
    <property type="entry name" value="Histidine kinase-like ATPase, C-terminal domain"/>
    <property type="match status" value="1"/>
</dbReference>
<dbReference type="SMART" id="SM00387">
    <property type="entry name" value="HATPase_c"/>
    <property type="match status" value="1"/>
</dbReference>
<dbReference type="CDD" id="cd16917">
    <property type="entry name" value="HATPase_UhpB-NarQ-NarX-like"/>
    <property type="match status" value="1"/>
</dbReference>
<evidence type="ECO:0000313" key="7">
    <source>
        <dbReference type="Proteomes" id="UP001597124"/>
    </source>
</evidence>
<keyword evidence="7" id="KW-1185">Reference proteome</keyword>
<feature type="transmembrane region" description="Helical" evidence="4">
    <location>
        <begin position="391"/>
        <end position="411"/>
    </location>
</feature>
<dbReference type="RefSeq" id="WP_381491575.1">
    <property type="nucleotide sequence ID" value="NZ_JBHTIK010000008.1"/>
</dbReference>
<dbReference type="GO" id="GO:0016301">
    <property type="term" value="F:kinase activity"/>
    <property type="evidence" value="ECO:0007669"/>
    <property type="project" value="UniProtKB-KW"/>
</dbReference>
<feature type="transmembrane region" description="Helical" evidence="4">
    <location>
        <begin position="359"/>
        <end position="379"/>
    </location>
</feature>
<reference evidence="7" key="1">
    <citation type="journal article" date="2019" name="Int. J. Syst. Evol. Microbiol.">
        <title>The Global Catalogue of Microorganisms (GCM) 10K type strain sequencing project: providing services to taxonomists for standard genome sequencing and annotation.</title>
        <authorList>
            <consortium name="The Broad Institute Genomics Platform"/>
            <consortium name="The Broad Institute Genome Sequencing Center for Infectious Disease"/>
            <person name="Wu L."/>
            <person name="Ma J."/>
        </authorList>
    </citation>
    <scope>NUCLEOTIDE SEQUENCE [LARGE SCALE GENOMIC DNA]</scope>
    <source>
        <strain evidence="7">CCUG 52537</strain>
    </source>
</reference>
<sequence>MQSPGIPRSREAAPAGWRETADAAIEGGDDPVPSMLTALLRRPATAFSMLAVAVLLGHAAAALLIAQLPRASFGVEAIEDGMIRVTGDDRRYAADAPVAFVGSDGRVRLARVMEDLVPELEPRGSSSEITAIYAERDRIAALLREPGLMLRLPDGRQLPAAVRPGRIETLSSGFWLSFGIALCSSLAGLWALVLRPREWAARMFMLSGLGLALGAITIGALEQVSLATGSRTLFWITHINYLSAYIFGFAIVALFARYPRPLIGKALLAGFAAAQGAIWVMGLLKLDVDMLGIQIFVVLLLALLAVVLAGVQGWLSRYDPALRASFLLIWISLLLSMGLFSIVSLIPQLMGSPDIVPESVSAAAFLLFYLALAVAIARYRLFDLGSWAVNVGLSALVLIAVLAVDLALVLITGGTWTVSLAFLTAAILWLPLRELVLRRAERRRDKRDLLLLRGASEVAFAPRPEQQTVLWSQLLDRQFSPLTIAPVTCDTAAIRADGRILAIPSPLGGTGLVLSYANQGRRLFNSEDRSVATALVALVAEMVDARAAYDRGARAERQRIARDLHDDVGARLMTTLHRGDLETVHADVREAMADMRLIIDGMSDQPRRLSDIVADLRHETVNRLVLARIHAHWPITAIFDDERLVDALQARVLLSVTRELVSNVIRHAGAGTVSIRCALTGNSLLLAVRDDGRGFDVDSDTILGNGLRNTRKRLEELGGSMAVQSGPGGSVIEIGLPLPSREQGMSDRSMAV</sequence>
<feature type="domain" description="Histidine kinase" evidence="5">
    <location>
        <begin position="653"/>
        <end position="740"/>
    </location>
</feature>
<dbReference type="InterPro" id="IPR036890">
    <property type="entry name" value="HATPase_C_sf"/>
</dbReference>
<dbReference type="SUPFAM" id="SSF55874">
    <property type="entry name" value="ATPase domain of HSP90 chaperone/DNA topoisomerase II/histidine kinase"/>
    <property type="match status" value="1"/>
</dbReference>
<feature type="transmembrane region" description="Helical" evidence="4">
    <location>
        <begin position="327"/>
        <end position="347"/>
    </location>
</feature>
<keyword evidence="4" id="KW-1133">Transmembrane helix</keyword>
<feature type="transmembrane region" description="Helical" evidence="4">
    <location>
        <begin position="201"/>
        <end position="221"/>
    </location>
</feature>
<dbReference type="EMBL" id="JBHTIK010000008">
    <property type="protein sequence ID" value="MFD0849279.1"/>
    <property type="molecule type" value="Genomic_DNA"/>
</dbReference>
<keyword evidence="1" id="KW-0808">Transferase</keyword>
<feature type="transmembrane region" description="Helical" evidence="4">
    <location>
        <begin position="44"/>
        <end position="66"/>
    </location>
</feature>
<comment type="caution">
    <text evidence="6">The sequence shown here is derived from an EMBL/GenBank/DDBJ whole genome shotgun (WGS) entry which is preliminary data.</text>
</comment>
<keyword evidence="4" id="KW-0812">Transmembrane</keyword>
<evidence type="ECO:0000259" key="5">
    <source>
        <dbReference type="PROSITE" id="PS50109"/>
    </source>
</evidence>
<evidence type="ECO:0000256" key="2">
    <source>
        <dbReference type="ARBA" id="ARBA00022777"/>
    </source>
</evidence>
<feature type="transmembrane region" description="Helical" evidence="4">
    <location>
        <begin position="262"/>
        <end position="281"/>
    </location>
</feature>
<feature type="transmembrane region" description="Helical" evidence="4">
    <location>
        <begin position="233"/>
        <end position="255"/>
    </location>
</feature>
<evidence type="ECO:0000256" key="3">
    <source>
        <dbReference type="ARBA" id="ARBA00023012"/>
    </source>
</evidence>
<feature type="transmembrane region" description="Helical" evidence="4">
    <location>
        <begin position="174"/>
        <end position="194"/>
    </location>
</feature>
<feature type="transmembrane region" description="Helical" evidence="4">
    <location>
        <begin position="293"/>
        <end position="315"/>
    </location>
</feature>
<keyword evidence="4" id="KW-0472">Membrane</keyword>
<dbReference type="Pfam" id="PF02518">
    <property type="entry name" value="HATPase_c"/>
    <property type="match status" value="1"/>
</dbReference>
<dbReference type="PROSITE" id="PS50109">
    <property type="entry name" value="HIS_KIN"/>
    <property type="match status" value="1"/>
</dbReference>
<protein>
    <submittedName>
        <fullName evidence="6">Sensor histidine kinase</fullName>
    </submittedName>
</protein>
<evidence type="ECO:0000313" key="6">
    <source>
        <dbReference type="EMBL" id="MFD0849279.1"/>
    </source>
</evidence>
<dbReference type="InterPro" id="IPR003594">
    <property type="entry name" value="HATPase_dom"/>
</dbReference>
<organism evidence="6 7">
    <name type="scientific">Sphingosinicella xenopeptidilytica</name>
    <dbReference type="NCBI Taxonomy" id="364098"/>
    <lineage>
        <taxon>Bacteria</taxon>
        <taxon>Pseudomonadati</taxon>
        <taxon>Pseudomonadota</taxon>
        <taxon>Alphaproteobacteria</taxon>
        <taxon>Sphingomonadales</taxon>
        <taxon>Sphingosinicellaceae</taxon>
        <taxon>Sphingosinicella</taxon>
    </lineage>
</organism>
<dbReference type="InterPro" id="IPR050482">
    <property type="entry name" value="Sensor_HK_TwoCompSys"/>
</dbReference>